<evidence type="ECO:0000256" key="8">
    <source>
        <dbReference type="ARBA" id="ARBA00023228"/>
    </source>
</evidence>
<evidence type="ECO:0000256" key="11">
    <source>
        <dbReference type="ARBA" id="ARBA00046593"/>
    </source>
</evidence>
<evidence type="ECO:0000256" key="4">
    <source>
        <dbReference type="ARBA" id="ARBA00022490"/>
    </source>
</evidence>
<evidence type="ECO:0000256" key="12">
    <source>
        <dbReference type="SAM" id="MobiDB-lite"/>
    </source>
</evidence>
<evidence type="ECO:0000313" key="13">
    <source>
        <dbReference type="EMBL" id="RKP05796.1"/>
    </source>
</evidence>
<dbReference type="EMBL" id="KZ993030">
    <property type="protein sequence ID" value="RKP05796.1"/>
    <property type="molecule type" value="Genomic_DNA"/>
</dbReference>
<comment type="subcellular location">
    <subcellularLocation>
        <location evidence="2">Cytoplasm</location>
        <location evidence="2">Perinuclear region</location>
    </subcellularLocation>
    <subcellularLocation>
        <location evidence="1">Lysosome membrane</location>
        <topology evidence="1">Multi-pass membrane protein</topology>
    </subcellularLocation>
</comment>
<dbReference type="PANTHER" id="PTHR13551:SF1">
    <property type="entry name" value="MEMBRANE PROTEIN BRI3"/>
    <property type="match status" value="1"/>
</dbReference>
<dbReference type="OrthoDB" id="2564984at2759"/>
<reference evidence="14" key="1">
    <citation type="journal article" date="2018" name="Nat. Microbiol.">
        <title>Leveraging single-cell genomics to expand the fungal tree of life.</title>
        <authorList>
            <person name="Ahrendt S.R."/>
            <person name="Quandt C.A."/>
            <person name="Ciobanu D."/>
            <person name="Clum A."/>
            <person name="Salamov A."/>
            <person name="Andreopoulos B."/>
            <person name="Cheng J.F."/>
            <person name="Woyke T."/>
            <person name="Pelin A."/>
            <person name="Henrissat B."/>
            <person name="Reynolds N.K."/>
            <person name="Benny G.L."/>
            <person name="Smith M.E."/>
            <person name="James T.Y."/>
            <person name="Grigoriev I.V."/>
        </authorList>
    </citation>
    <scope>NUCLEOTIDE SEQUENCE [LARGE SCALE GENOMIC DNA]</scope>
    <source>
        <strain evidence="14">RSA 1356</strain>
    </source>
</reference>
<evidence type="ECO:0000256" key="9">
    <source>
        <dbReference type="ARBA" id="ARBA00035284"/>
    </source>
</evidence>
<protein>
    <recommendedName>
        <fullName evidence="9">Membrane protein BRI3</fullName>
    </recommendedName>
    <alternativeName>
        <fullName evidence="10">Brain protein I3</fullName>
    </alternativeName>
</protein>
<dbReference type="PANTHER" id="PTHR13551">
    <property type="entry name" value="BRAIN PROTEIN I3"/>
    <property type="match status" value="1"/>
</dbReference>
<accession>A0A4P9XJ93</accession>
<sequence>MAHNGETTDKAYPVPPQPLPSYSTPPAAQPVYQAGYGTQPMHTQQHVAVQQVAVNPQQLCIDGLAHNWEKEYTLCGICWLIWCFPCGLLCCYLNADEKCRKCQRISRT</sequence>
<organism evidence="13 14">
    <name type="scientific">Thamnocephalis sphaerospora</name>
    <dbReference type="NCBI Taxonomy" id="78915"/>
    <lineage>
        <taxon>Eukaryota</taxon>
        <taxon>Fungi</taxon>
        <taxon>Fungi incertae sedis</taxon>
        <taxon>Zoopagomycota</taxon>
        <taxon>Zoopagomycotina</taxon>
        <taxon>Zoopagomycetes</taxon>
        <taxon>Zoopagales</taxon>
        <taxon>Sigmoideomycetaceae</taxon>
        <taxon>Thamnocephalis</taxon>
    </lineage>
</organism>
<dbReference type="Proteomes" id="UP000271241">
    <property type="component" value="Unassembled WGS sequence"/>
</dbReference>
<dbReference type="InterPro" id="IPR019317">
    <property type="entry name" value="BRI3"/>
</dbReference>
<evidence type="ECO:0000256" key="7">
    <source>
        <dbReference type="ARBA" id="ARBA00023136"/>
    </source>
</evidence>
<evidence type="ECO:0000313" key="14">
    <source>
        <dbReference type="Proteomes" id="UP000271241"/>
    </source>
</evidence>
<proteinExistence type="inferred from homology"/>
<keyword evidence="8" id="KW-0458">Lysosome</keyword>
<dbReference type="GO" id="GO:0048471">
    <property type="term" value="C:perinuclear region of cytoplasm"/>
    <property type="evidence" value="ECO:0007669"/>
    <property type="project" value="UniProtKB-SubCell"/>
</dbReference>
<evidence type="ECO:0000256" key="5">
    <source>
        <dbReference type="ARBA" id="ARBA00022692"/>
    </source>
</evidence>
<gene>
    <name evidence="13" type="ORF">THASP1DRAFT_25767</name>
</gene>
<keyword evidence="6" id="KW-1133">Transmembrane helix</keyword>
<keyword evidence="7" id="KW-0472">Membrane</keyword>
<keyword evidence="4" id="KW-0963">Cytoplasm</keyword>
<evidence type="ECO:0000256" key="1">
    <source>
        <dbReference type="ARBA" id="ARBA00004155"/>
    </source>
</evidence>
<evidence type="ECO:0000256" key="10">
    <source>
        <dbReference type="ARBA" id="ARBA00035449"/>
    </source>
</evidence>
<evidence type="ECO:0000256" key="6">
    <source>
        <dbReference type="ARBA" id="ARBA00022989"/>
    </source>
</evidence>
<dbReference type="Pfam" id="PF10164">
    <property type="entry name" value="BRI3"/>
    <property type="match status" value="1"/>
</dbReference>
<keyword evidence="5" id="KW-0812">Transmembrane</keyword>
<feature type="region of interest" description="Disordered" evidence="12">
    <location>
        <begin position="1"/>
        <end position="20"/>
    </location>
</feature>
<comment type="subunit">
    <text evidence="11">Interacts with BRI3BP. Interacts with MGAT1 and IFITM3.</text>
</comment>
<comment type="similarity">
    <text evidence="3">Belongs to the BRI3 family.</text>
</comment>
<dbReference type="AlphaFoldDB" id="A0A4P9XJ93"/>
<evidence type="ECO:0000256" key="2">
    <source>
        <dbReference type="ARBA" id="ARBA00004556"/>
    </source>
</evidence>
<keyword evidence="14" id="KW-1185">Reference proteome</keyword>
<evidence type="ECO:0000256" key="3">
    <source>
        <dbReference type="ARBA" id="ARBA00008090"/>
    </source>
</evidence>
<name>A0A4P9XJ93_9FUNG</name>